<keyword evidence="1" id="KW-1133">Transmembrane helix</keyword>
<keyword evidence="1" id="KW-0472">Membrane</keyword>
<accession>A0A939ELT5</accession>
<dbReference type="AlphaFoldDB" id="A0A939ELT5"/>
<dbReference type="InterPro" id="IPR021109">
    <property type="entry name" value="Peptidase_aspartic_dom_sf"/>
</dbReference>
<dbReference type="SUPFAM" id="SSF50630">
    <property type="entry name" value="Acid proteases"/>
    <property type="match status" value="1"/>
</dbReference>
<dbReference type="GO" id="GO:0006508">
    <property type="term" value="P:proteolysis"/>
    <property type="evidence" value="ECO:0007669"/>
    <property type="project" value="UniProtKB-KW"/>
</dbReference>
<feature type="transmembrane region" description="Helical" evidence="1">
    <location>
        <begin position="40"/>
        <end position="59"/>
    </location>
</feature>
<evidence type="ECO:0000313" key="2">
    <source>
        <dbReference type="EMBL" id="MBO0345070.1"/>
    </source>
</evidence>
<keyword evidence="2" id="KW-0645">Protease</keyword>
<keyword evidence="1" id="KW-0812">Transmembrane</keyword>
<keyword evidence="2" id="KW-0378">Hydrolase</keyword>
<comment type="caution">
    <text evidence="2">The sequence shown here is derived from an EMBL/GenBank/DDBJ whole genome shotgun (WGS) entry which is preliminary data.</text>
</comment>
<evidence type="ECO:0000256" key="1">
    <source>
        <dbReference type="SAM" id="Phobius"/>
    </source>
</evidence>
<reference evidence="2" key="1">
    <citation type="submission" date="2021-03" db="EMBL/GenBank/DDBJ databases">
        <title>Roseibium sp. CAU 1637 isolated from Incheon.</title>
        <authorList>
            <person name="Kim W."/>
        </authorList>
    </citation>
    <scope>NUCLEOTIDE SEQUENCE</scope>
    <source>
        <strain evidence="2">CAU 1637</strain>
    </source>
</reference>
<dbReference type="NCBIfam" id="TIGR02281">
    <property type="entry name" value="clan_AA_DTGA"/>
    <property type="match status" value="1"/>
</dbReference>
<dbReference type="GO" id="GO:0004190">
    <property type="term" value="F:aspartic-type endopeptidase activity"/>
    <property type="evidence" value="ECO:0007669"/>
    <property type="project" value="InterPro"/>
</dbReference>
<evidence type="ECO:0000313" key="3">
    <source>
        <dbReference type="Proteomes" id="UP000664779"/>
    </source>
</evidence>
<dbReference type="InterPro" id="IPR034122">
    <property type="entry name" value="Retropepsin-like_bacterial"/>
</dbReference>
<feature type="transmembrane region" description="Helical" evidence="1">
    <location>
        <begin position="71"/>
        <end position="87"/>
    </location>
</feature>
<proteinExistence type="predicted"/>
<keyword evidence="3" id="KW-1185">Reference proteome</keyword>
<feature type="transmembrane region" description="Helical" evidence="1">
    <location>
        <begin position="7"/>
        <end position="25"/>
    </location>
</feature>
<dbReference type="PROSITE" id="PS00141">
    <property type="entry name" value="ASP_PROTEASE"/>
    <property type="match status" value="1"/>
</dbReference>
<dbReference type="Proteomes" id="UP000664779">
    <property type="component" value="Unassembled WGS sequence"/>
</dbReference>
<organism evidence="2 3">
    <name type="scientific">Roseibium limicola</name>
    <dbReference type="NCBI Taxonomy" id="2816037"/>
    <lineage>
        <taxon>Bacteria</taxon>
        <taxon>Pseudomonadati</taxon>
        <taxon>Pseudomonadota</taxon>
        <taxon>Alphaproteobacteria</taxon>
        <taxon>Hyphomicrobiales</taxon>
        <taxon>Stappiaceae</taxon>
        <taxon>Roseibium</taxon>
    </lineage>
</organism>
<dbReference type="Gene3D" id="2.40.70.10">
    <property type="entry name" value="Acid Proteases"/>
    <property type="match status" value="1"/>
</dbReference>
<dbReference type="CDD" id="cd05483">
    <property type="entry name" value="retropepsin_like_bacteria"/>
    <property type="match status" value="1"/>
</dbReference>
<protein>
    <submittedName>
        <fullName evidence="2">TIGR02281 family clan AA aspartic protease</fullName>
        <ecNumber evidence="2">3.4.23.-</ecNumber>
    </submittedName>
</protein>
<dbReference type="InterPro" id="IPR011969">
    <property type="entry name" value="Clan_AA_Asp_peptidase_C"/>
</dbReference>
<dbReference type="EMBL" id="JAFLNF010000003">
    <property type="protein sequence ID" value="MBO0345070.1"/>
    <property type="molecule type" value="Genomic_DNA"/>
</dbReference>
<dbReference type="Pfam" id="PF13975">
    <property type="entry name" value="gag-asp_proteas"/>
    <property type="match status" value="1"/>
</dbReference>
<dbReference type="InterPro" id="IPR001969">
    <property type="entry name" value="Aspartic_peptidase_AS"/>
</dbReference>
<dbReference type="EC" id="3.4.23.-" evidence="2"/>
<gene>
    <name evidence="2" type="ORF">J0X15_07560</name>
</gene>
<name>A0A939ELT5_9HYPH</name>
<sequence>MRQIRGIALGVLVLAIMGFGLYWLFGPATDPSELDMDTTGPRLVAMSVLAFVFVASLLFQQPKVGDIVRGTFFWGGLIAVLVVGYTFRHDMINGGYRVLGALAPGLAVPQEDGNILVVRDRSGHFQVRADVNGQSTEMLFDTGASTVVLTYQDAQAAGYDPENLIFTIPVRTANGRAMVAPVQINELQIADLRLTDLRAFVARDGTLETSLLGMRALDRLKSWRIEGDKLVLTP</sequence>